<evidence type="ECO:0000256" key="4">
    <source>
        <dbReference type="SAM" id="MobiDB-lite"/>
    </source>
</evidence>
<dbReference type="Pfam" id="PF26514">
    <property type="entry name" value="DUF8173"/>
    <property type="match status" value="1"/>
</dbReference>
<dbReference type="RefSeq" id="WP_248344450.1">
    <property type="nucleotide sequence ID" value="NZ_AP025592.1"/>
</dbReference>
<feature type="signal peptide" evidence="6">
    <location>
        <begin position="1"/>
        <end position="23"/>
    </location>
</feature>
<keyword evidence="6" id="KW-0732">Signal</keyword>
<dbReference type="SMART" id="SM00965">
    <property type="entry name" value="STN"/>
    <property type="match status" value="1"/>
</dbReference>
<feature type="domain" description="Secretin/TonB short N-terminal" evidence="7">
    <location>
        <begin position="80"/>
        <end position="130"/>
    </location>
</feature>
<sequence length="489" mass="49037">MLTSALLAATLALLAPTGGGVGAGLPPPAPPAPPAVPAAPARVAGRLAGDWPRQDARKVSLSGAMKLDAALQRIAGAGGFNLVASTGPLGERSVTLALKDVPVQDALEAVLEGTPLVATRKGSIVTVAPGASAVLEAGKRRLVYQLGPPDREQRRRSKAELKEGPQGAPDAGRGADEPDGDADEADDEGDGGSGRDQVSHGDVTVPAGQHPRSVVALRGNVRFEPGSGAREATAVMGSVDLGPGAEVEREVVAIGGDVHVGPGARVGRDAVSIGGKIVVDPGGEVEGQQTSIGVPGLAGIAALAGSKPFLFSGSRSPVFGAARALTEFVIFFLLGLVLWAIAPRRVEGVGAGLFGQPLKVVLVGLLGTLALPLLALLLTVTVVGIPLVAVQVLAVLAAAVLGFTALALALGRRLPVHPRRGQAVVQLALGTALLVAVTHVPVLGGMVWVTAWLFAFGAVLRTRFGGERALPTTLPPATPAAPPPGAPVA</sequence>
<keyword evidence="5" id="KW-1133">Transmembrane helix</keyword>
<dbReference type="Gene3D" id="3.55.50.30">
    <property type="match status" value="1"/>
</dbReference>
<dbReference type="InterPro" id="IPR011662">
    <property type="entry name" value="Secretin/TonB_short_N"/>
</dbReference>
<evidence type="ECO:0000313" key="9">
    <source>
        <dbReference type="Proteomes" id="UP001162734"/>
    </source>
</evidence>
<gene>
    <name evidence="8" type="ORF">AMPC_07460</name>
</gene>
<evidence type="ECO:0000256" key="5">
    <source>
        <dbReference type="SAM" id="Phobius"/>
    </source>
</evidence>
<evidence type="ECO:0000313" key="8">
    <source>
        <dbReference type="EMBL" id="BDG07633.1"/>
    </source>
</evidence>
<feature type="region of interest" description="Disordered" evidence="4">
    <location>
        <begin position="144"/>
        <end position="213"/>
    </location>
</feature>
<evidence type="ECO:0000256" key="1">
    <source>
        <dbReference type="ARBA" id="ARBA00022448"/>
    </source>
</evidence>
<feature type="compositionally biased region" description="Basic and acidic residues" evidence="4">
    <location>
        <begin position="149"/>
        <end position="163"/>
    </location>
</feature>
<protein>
    <recommendedName>
        <fullName evidence="7">Secretin/TonB short N-terminal domain-containing protein</fullName>
    </recommendedName>
</protein>
<keyword evidence="5" id="KW-0812">Transmembrane</keyword>
<feature type="transmembrane region" description="Helical" evidence="5">
    <location>
        <begin position="360"/>
        <end position="382"/>
    </location>
</feature>
<proteinExistence type="predicted"/>
<dbReference type="EMBL" id="AP025592">
    <property type="protein sequence ID" value="BDG07633.1"/>
    <property type="molecule type" value="Genomic_DNA"/>
</dbReference>
<feature type="transmembrane region" description="Helical" evidence="5">
    <location>
        <begin position="318"/>
        <end position="339"/>
    </location>
</feature>
<accession>A0ABM7X759</accession>
<name>A0ABM7X759_9BACT</name>
<organism evidence="8 9">
    <name type="scientific">Anaeromyxobacter paludicola</name>
    <dbReference type="NCBI Taxonomy" id="2918171"/>
    <lineage>
        <taxon>Bacteria</taxon>
        <taxon>Pseudomonadati</taxon>
        <taxon>Myxococcota</taxon>
        <taxon>Myxococcia</taxon>
        <taxon>Myxococcales</taxon>
        <taxon>Cystobacterineae</taxon>
        <taxon>Anaeromyxobacteraceae</taxon>
        <taxon>Anaeromyxobacter</taxon>
    </lineage>
</organism>
<keyword evidence="2 5" id="KW-0472">Membrane</keyword>
<feature type="chain" id="PRO_5045783964" description="Secretin/TonB short N-terminal domain-containing protein" evidence="6">
    <location>
        <begin position="24"/>
        <end position="489"/>
    </location>
</feature>
<feature type="transmembrane region" description="Helical" evidence="5">
    <location>
        <begin position="388"/>
        <end position="411"/>
    </location>
</feature>
<evidence type="ECO:0000256" key="3">
    <source>
        <dbReference type="ARBA" id="ARBA00023237"/>
    </source>
</evidence>
<keyword evidence="3" id="KW-0998">Cell outer membrane</keyword>
<evidence type="ECO:0000256" key="6">
    <source>
        <dbReference type="SAM" id="SignalP"/>
    </source>
</evidence>
<feature type="compositionally biased region" description="Acidic residues" evidence="4">
    <location>
        <begin position="177"/>
        <end position="190"/>
    </location>
</feature>
<dbReference type="Pfam" id="PF07660">
    <property type="entry name" value="STN"/>
    <property type="match status" value="1"/>
</dbReference>
<keyword evidence="1" id="KW-0813">Transport</keyword>
<dbReference type="InterPro" id="IPR058486">
    <property type="entry name" value="DUF8173"/>
</dbReference>
<evidence type="ECO:0000259" key="7">
    <source>
        <dbReference type="SMART" id="SM00965"/>
    </source>
</evidence>
<dbReference type="Proteomes" id="UP001162734">
    <property type="component" value="Chromosome"/>
</dbReference>
<reference evidence="9" key="1">
    <citation type="journal article" date="2022" name="Int. J. Syst. Evol. Microbiol.">
        <title>Anaeromyxobacter oryzae sp. nov., Anaeromyxobacter diazotrophicus sp. nov. and Anaeromyxobacter paludicola sp. nov., isolated from paddy soils.</title>
        <authorList>
            <person name="Itoh H."/>
            <person name="Xu Z."/>
            <person name="Mise K."/>
            <person name="Masuda Y."/>
            <person name="Ushijima N."/>
            <person name="Hayakawa C."/>
            <person name="Shiratori Y."/>
            <person name="Senoo K."/>
        </authorList>
    </citation>
    <scope>NUCLEOTIDE SEQUENCE [LARGE SCALE GENOMIC DNA]</scope>
    <source>
        <strain evidence="9">Red630</strain>
    </source>
</reference>
<keyword evidence="9" id="KW-1185">Reference proteome</keyword>
<evidence type="ECO:0000256" key="2">
    <source>
        <dbReference type="ARBA" id="ARBA00023136"/>
    </source>
</evidence>